<dbReference type="PANTHER" id="PTHR42978:SF6">
    <property type="entry name" value="QUORUM-QUENCHING LACTONASE YTNP-RELATED"/>
    <property type="match status" value="1"/>
</dbReference>
<evidence type="ECO:0000256" key="4">
    <source>
        <dbReference type="ARBA" id="ARBA00022833"/>
    </source>
</evidence>
<dbReference type="SUPFAM" id="SSF56281">
    <property type="entry name" value="Metallo-hydrolase/oxidoreductase"/>
    <property type="match status" value="1"/>
</dbReference>
<dbReference type="GO" id="GO:0102007">
    <property type="term" value="F:acyl-L-homoserine-lactone lactonohydrolase activity"/>
    <property type="evidence" value="ECO:0007669"/>
    <property type="project" value="UniProtKB-EC"/>
</dbReference>
<dbReference type="OrthoDB" id="9773738at2"/>
<dbReference type="EMBL" id="FWXB01000001">
    <property type="protein sequence ID" value="SMC10428.1"/>
    <property type="molecule type" value="Genomic_DNA"/>
</dbReference>
<evidence type="ECO:0000256" key="3">
    <source>
        <dbReference type="ARBA" id="ARBA00022801"/>
    </source>
</evidence>
<feature type="domain" description="Metallo-beta-lactamase" evidence="5">
    <location>
        <begin position="56"/>
        <end position="261"/>
    </location>
</feature>
<dbReference type="InterPro" id="IPR036866">
    <property type="entry name" value="RibonucZ/Hydroxyglut_hydro"/>
</dbReference>
<gene>
    <name evidence="6" type="primary">Y2-aiiA</name>
    <name evidence="6" type="ORF">ROA7745_00235</name>
</gene>
<dbReference type="PANTHER" id="PTHR42978">
    <property type="entry name" value="QUORUM-QUENCHING LACTONASE YTNP-RELATED-RELATED"/>
    <property type="match status" value="1"/>
</dbReference>
<dbReference type="Gene3D" id="3.60.15.10">
    <property type="entry name" value="Ribonuclease Z/Hydroxyacylglutathione hydrolase-like"/>
    <property type="match status" value="1"/>
</dbReference>
<reference evidence="6 7" key="1">
    <citation type="submission" date="2017-03" db="EMBL/GenBank/DDBJ databases">
        <authorList>
            <person name="Afonso C.L."/>
            <person name="Miller P.J."/>
            <person name="Scott M.A."/>
            <person name="Spackman E."/>
            <person name="Goraichik I."/>
            <person name="Dimitrov K.M."/>
            <person name="Suarez D.L."/>
            <person name="Swayne D.E."/>
        </authorList>
    </citation>
    <scope>NUCLEOTIDE SEQUENCE [LARGE SCALE GENOMIC DNA]</scope>
    <source>
        <strain evidence="6 7">CECT 7745</strain>
    </source>
</reference>
<keyword evidence="3 6" id="KW-0378">Hydrolase</keyword>
<evidence type="ECO:0000313" key="6">
    <source>
        <dbReference type="EMBL" id="SMC10428.1"/>
    </source>
</evidence>
<dbReference type="InterPro" id="IPR001279">
    <property type="entry name" value="Metallo-B-lactamas"/>
</dbReference>
<dbReference type="GO" id="GO:0046872">
    <property type="term" value="F:metal ion binding"/>
    <property type="evidence" value="ECO:0007669"/>
    <property type="project" value="UniProtKB-KW"/>
</dbReference>
<dbReference type="RefSeq" id="WP_085798396.1">
    <property type="nucleotide sequence ID" value="NZ_FWXB01000001.1"/>
</dbReference>
<dbReference type="InterPro" id="IPR051013">
    <property type="entry name" value="MBL_superfamily_lactonases"/>
</dbReference>
<dbReference type="AlphaFoldDB" id="A0A1X7BL96"/>
<dbReference type="Proteomes" id="UP000193224">
    <property type="component" value="Unassembled WGS sequence"/>
</dbReference>
<comment type="similarity">
    <text evidence="1">Belongs to the metallo-beta-lactamase superfamily.</text>
</comment>
<sequence length="282" mass="30817">MLCRIGDVEIWRILEIHAPFLTPEELYPNAPSDVRAIVEACVPGGLCPETGRLILPIQGFLLKTPTHVILVDSCVGNNKSVPGMPSWHRRSDGRFMAALTAAGVGPEDVDYVLCTHLHTDHVGWNTRLENGHWVPTFPKARYLMPAADEEVYRDHEGMMYTESVLPVIAAGQADLVSAGHMLGDHLTLIPTPGHTPGHVSVLIRSSGREAVITGDALHSTVQCRHPDWHFKYDADAVHAVQSRRALLENASERQCAVLGSHFALPSIGRVRVKGDAFDWGAG</sequence>
<name>A0A1X7BL96_9RHOB</name>
<evidence type="ECO:0000259" key="5">
    <source>
        <dbReference type="SMART" id="SM00849"/>
    </source>
</evidence>
<organism evidence="6 7">
    <name type="scientific">Roseovarius aestuarii</name>
    <dbReference type="NCBI Taxonomy" id="475083"/>
    <lineage>
        <taxon>Bacteria</taxon>
        <taxon>Pseudomonadati</taxon>
        <taxon>Pseudomonadota</taxon>
        <taxon>Alphaproteobacteria</taxon>
        <taxon>Rhodobacterales</taxon>
        <taxon>Roseobacteraceae</taxon>
        <taxon>Roseovarius</taxon>
    </lineage>
</organism>
<keyword evidence="4" id="KW-0862">Zinc</keyword>
<accession>A0A1X7BL96</accession>
<dbReference type="EC" id="3.1.1.81" evidence="6"/>
<protein>
    <submittedName>
        <fullName evidence="6">N-acyl homoserine lactonase</fullName>
        <ecNumber evidence="6">3.1.1.81</ecNumber>
    </submittedName>
</protein>
<dbReference type="Pfam" id="PF00753">
    <property type="entry name" value="Lactamase_B"/>
    <property type="match status" value="1"/>
</dbReference>
<dbReference type="SMART" id="SM00849">
    <property type="entry name" value="Lactamase_B"/>
    <property type="match status" value="1"/>
</dbReference>
<keyword evidence="7" id="KW-1185">Reference proteome</keyword>
<keyword evidence="2" id="KW-0479">Metal-binding</keyword>
<evidence type="ECO:0000313" key="7">
    <source>
        <dbReference type="Proteomes" id="UP000193224"/>
    </source>
</evidence>
<evidence type="ECO:0000256" key="2">
    <source>
        <dbReference type="ARBA" id="ARBA00022723"/>
    </source>
</evidence>
<dbReference type="CDD" id="cd16277">
    <property type="entry name" value="metallo-hydrolase-like_MBL-fold"/>
    <property type="match status" value="1"/>
</dbReference>
<evidence type="ECO:0000256" key="1">
    <source>
        <dbReference type="ARBA" id="ARBA00007749"/>
    </source>
</evidence>
<proteinExistence type="inferred from homology"/>